<protein>
    <submittedName>
        <fullName evidence="2">Uncharacterized protein</fullName>
    </submittedName>
</protein>
<accession>A0A6C0I5V9</accession>
<keyword evidence="1" id="KW-1133">Transmembrane helix</keyword>
<dbReference type="AlphaFoldDB" id="A0A6C0I5V9"/>
<keyword evidence="1" id="KW-0812">Transmembrane</keyword>
<name>A0A6C0I5V9_9ZZZZ</name>
<feature type="transmembrane region" description="Helical" evidence="1">
    <location>
        <begin position="131"/>
        <end position="152"/>
    </location>
</feature>
<evidence type="ECO:0000256" key="1">
    <source>
        <dbReference type="SAM" id="Phobius"/>
    </source>
</evidence>
<keyword evidence="1" id="KW-0472">Membrane</keyword>
<proteinExistence type="predicted"/>
<organism evidence="2">
    <name type="scientific">viral metagenome</name>
    <dbReference type="NCBI Taxonomy" id="1070528"/>
    <lineage>
        <taxon>unclassified sequences</taxon>
        <taxon>metagenomes</taxon>
        <taxon>organismal metagenomes</taxon>
    </lineage>
</organism>
<reference evidence="2" key="1">
    <citation type="journal article" date="2020" name="Nature">
        <title>Giant virus diversity and host interactions through global metagenomics.</title>
        <authorList>
            <person name="Schulz F."/>
            <person name="Roux S."/>
            <person name="Paez-Espino D."/>
            <person name="Jungbluth S."/>
            <person name="Walsh D.A."/>
            <person name="Denef V.J."/>
            <person name="McMahon K.D."/>
            <person name="Konstantinidis K.T."/>
            <person name="Eloe-Fadrosh E.A."/>
            <person name="Kyrpides N.C."/>
            <person name="Woyke T."/>
        </authorList>
    </citation>
    <scope>NUCLEOTIDE SEQUENCE</scope>
    <source>
        <strain evidence="2">GVMAG-M-3300023184-24</strain>
    </source>
</reference>
<evidence type="ECO:0000313" key="2">
    <source>
        <dbReference type="EMBL" id="QHT88179.1"/>
    </source>
</evidence>
<sequence length="165" mass="19776">MSTYKGISLTSITEGARNIDNKPDKTELAINVMFIILWIFALKYIMDLEKYCKCSDNWKRDYVKYSLIVFIIFLTFKVLNHTNLINVNKYLLFFMILLNFVFTVIILVYINELKKNECKCSDTEMRTILEIVSYVRLIIMMIGLISLIYLYFKLYKLYKHVNKRR</sequence>
<feature type="transmembrane region" description="Helical" evidence="1">
    <location>
        <begin position="28"/>
        <end position="46"/>
    </location>
</feature>
<feature type="transmembrane region" description="Helical" evidence="1">
    <location>
        <begin position="62"/>
        <end position="79"/>
    </location>
</feature>
<dbReference type="EMBL" id="MN740110">
    <property type="protein sequence ID" value="QHT88179.1"/>
    <property type="molecule type" value="Genomic_DNA"/>
</dbReference>
<feature type="transmembrane region" description="Helical" evidence="1">
    <location>
        <begin position="91"/>
        <end position="110"/>
    </location>
</feature>